<dbReference type="InterPro" id="IPR046865">
    <property type="entry name" value="FapA_b_solenoid"/>
</dbReference>
<evidence type="ECO:0000259" key="1">
    <source>
        <dbReference type="SMART" id="SM01245"/>
    </source>
</evidence>
<dbReference type="Proteomes" id="UP000268829">
    <property type="component" value="Unassembled WGS sequence"/>
</dbReference>
<reference evidence="2 3" key="1">
    <citation type="submission" date="2018-10" db="EMBL/GenBank/DDBJ databases">
        <title>Phylogenomics of Brevibacillus.</title>
        <authorList>
            <person name="Dunlap C."/>
        </authorList>
    </citation>
    <scope>NUCLEOTIDE SEQUENCE [LARGE SCALE GENOMIC DNA]</scope>
    <source>
        <strain evidence="2 3">DSM 100115</strain>
    </source>
</reference>
<proteinExistence type="predicted"/>
<dbReference type="RefSeq" id="WP_122906926.1">
    <property type="nucleotide sequence ID" value="NZ_RHHS01000073.1"/>
</dbReference>
<dbReference type="InterPro" id="IPR046866">
    <property type="entry name" value="FapA_N"/>
</dbReference>
<dbReference type="Pfam" id="PF03961">
    <property type="entry name" value="FapA"/>
    <property type="match status" value="1"/>
</dbReference>
<keyword evidence="3" id="KW-1185">Reference proteome</keyword>
<evidence type="ECO:0000313" key="3">
    <source>
        <dbReference type="Proteomes" id="UP000268829"/>
    </source>
</evidence>
<dbReference type="EMBL" id="RHHS01000073">
    <property type="protein sequence ID" value="RNB50892.1"/>
    <property type="molecule type" value="Genomic_DNA"/>
</dbReference>
<dbReference type="PANTHER" id="PTHR38032:SF1">
    <property type="entry name" value="RNA-BINDING PROTEIN KHPB N-TERMINAL DOMAIN-CONTAINING PROTEIN"/>
    <property type="match status" value="1"/>
</dbReference>
<feature type="domain" description="RNA-binding protein KhpB N-terminal" evidence="1">
    <location>
        <begin position="7"/>
        <end position="58"/>
    </location>
</feature>
<dbReference type="Gene3D" id="3.30.30.80">
    <property type="entry name" value="probable RNA-binding protein from clostridium symbiosum atcc 14940"/>
    <property type="match status" value="1"/>
</dbReference>
<comment type="caution">
    <text evidence="2">The sequence shown here is derived from an EMBL/GenBank/DDBJ whole genome shotgun (WGS) entry which is preliminary data.</text>
</comment>
<sequence>MMERKIVSKGKTIKQAVSIALDLLNAKKDEADIEIIEHEKRGFLGLGSKPAVVRVTVRNKDNREGVAESLSSVEALKQAAESLDFPEDFPSLSDTPDSAAPEAEHDLSGMVWVSEGSIFCKDAPDKYPMVSPRKGVKLFKNGELVKKTVIVFEKDVLHVELADEIVEPKWEVTVSQDGMAAFLKVIPGTRIFRRLKDKLPSQFVELEVTESKDFIVIDIDRILDRLKELEIVHGVDFSEIARACTSEAEGTFVIARGTPPTPGKHGYFQPTQEVEVKKGLKHREDGTIDYREIQQFPSVERGQVLGVVQPPTQGVPGISVTNELVLSPEVYPLSIIEGKGVVLVEDGTKAVATASGHPEISVKGHVAKISVIPKLILNKDIDIQTGNIHYVGDVEILGSVQDGMLVEAHGNILVRENINRAKVFAGKAIIVQNNVISSEVAAGKNNHLKADLSLILSDLLGKMKNMVGAIQQLSSVSAFKVSSFTRTGLGPLLKILYDGKYKSFLPLTKTLINKIQSGKDALDEKWFELAERMQKGFVNVNFSEFRTVEDIQQVIKMAEELYHSVCETDDDICFIKASIAHNSEIYSSGDISIEKGIYNSKLHAGGCIEVDGFVRGGEIYASKVVKIAEAGARGGIATKISVPKNGTIRIGLAIEDTVIQVGNKTHTFTVRTSNVYARLNESGELIIA</sequence>
<dbReference type="Pfam" id="PF20250">
    <property type="entry name" value="FapA_N"/>
    <property type="match status" value="1"/>
</dbReference>
<name>A0A3M8AI39_9BACL</name>
<dbReference type="InterPro" id="IPR005646">
    <property type="entry name" value="FapA"/>
</dbReference>
<dbReference type="InterPro" id="IPR032782">
    <property type="entry name" value="KhpB_N"/>
</dbReference>
<dbReference type="SMART" id="SM01245">
    <property type="entry name" value="Jag_N"/>
    <property type="match status" value="1"/>
</dbReference>
<protein>
    <submittedName>
        <fullName evidence="2">DUF342 domain-containing protein</fullName>
    </submittedName>
</protein>
<evidence type="ECO:0000313" key="2">
    <source>
        <dbReference type="EMBL" id="RNB50892.1"/>
    </source>
</evidence>
<dbReference type="InterPro" id="IPR038247">
    <property type="entry name" value="Jag_N_dom_sf"/>
</dbReference>
<dbReference type="AlphaFoldDB" id="A0A3M8AI39"/>
<accession>A0A3M8AI39</accession>
<dbReference type="PANTHER" id="PTHR38032">
    <property type="entry name" value="POLYMERASE-RELATED"/>
    <property type="match status" value="1"/>
</dbReference>
<dbReference type="Pfam" id="PF14804">
    <property type="entry name" value="Jag_N"/>
    <property type="match status" value="1"/>
</dbReference>
<dbReference type="OrthoDB" id="1279at2"/>
<gene>
    <name evidence="2" type="ORF">EDM57_22620</name>
</gene>
<organism evidence="2 3">
    <name type="scientific">Brevibacillus gelatini</name>
    <dbReference type="NCBI Taxonomy" id="1655277"/>
    <lineage>
        <taxon>Bacteria</taxon>
        <taxon>Bacillati</taxon>
        <taxon>Bacillota</taxon>
        <taxon>Bacilli</taxon>
        <taxon>Bacillales</taxon>
        <taxon>Paenibacillaceae</taxon>
        <taxon>Brevibacillus</taxon>
    </lineage>
</organism>